<proteinExistence type="predicted"/>
<dbReference type="RefSeq" id="WP_138689988.1">
    <property type="nucleotide sequence ID" value="NZ_JBHSAZ010000081.1"/>
</dbReference>
<dbReference type="AlphaFoldDB" id="A0A5S4GS49"/>
<protein>
    <submittedName>
        <fullName evidence="1">Uncharacterized protein</fullName>
    </submittedName>
</protein>
<dbReference type="EMBL" id="VCKX01000032">
    <property type="protein sequence ID" value="TMR35572.1"/>
    <property type="molecule type" value="Genomic_DNA"/>
</dbReference>
<dbReference type="OrthoDB" id="4168098at2"/>
<evidence type="ECO:0000313" key="1">
    <source>
        <dbReference type="EMBL" id="TMR35572.1"/>
    </source>
</evidence>
<name>A0A5S4GS49_9ACTN</name>
<keyword evidence="2" id="KW-1185">Reference proteome</keyword>
<organism evidence="1 2">
    <name type="scientific">Nonomuraea zeae</name>
    <dbReference type="NCBI Taxonomy" id="1642303"/>
    <lineage>
        <taxon>Bacteria</taxon>
        <taxon>Bacillati</taxon>
        <taxon>Actinomycetota</taxon>
        <taxon>Actinomycetes</taxon>
        <taxon>Streptosporangiales</taxon>
        <taxon>Streptosporangiaceae</taxon>
        <taxon>Nonomuraea</taxon>
    </lineage>
</organism>
<gene>
    <name evidence="1" type="ORF">ETD85_13310</name>
</gene>
<comment type="caution">
    <text evidence="1">The sequence shown here is derived from an EMBL/GenBank/DDBJ whole genome shotgun (WGS) entry which is preliminary data.</text>
</comment>
<accession>A0A5S4GS49</accession>
<evidence type="ECO:0000313" key="2">
    <source>
        <dbReference type="Proteomes" id="UP000306628"/>
    </source>
</evidence>
<dbReference type="Proteomes" id="UP000306628">
    <property type="component" value="Unassembled WGS sequence"/>
</dbReference>
<reference evidence="1 2" key="1">
    <citation type="submission" date="2019-05" db="EMBL/GenBank/DDBJ databases">
        <title>Draft genome sequence of Nonomuraea zeae DSM 100528.</title>
        <authorList>
            <person name="Saricaoglu S."/>
            <person name="Isik K."/>
        </authorList>
    </citation>
    <scope>NUCLEOTIDE SEQUENCE [LARGE SCALE GENOMIC DNA]</scope>
    <source>
        <strain evidence="1 2">DSM 100528</strain>
    </source>
</reference>
<sequence>MADILGIGFTGSPDIDRSRLPDAHVRPRQERGSRYLYWPTPEGGTSASPAHRRAFADTKHMDTNGLVRWVWEGVELPGIASDYHFLLQGAIKQLWSRRRSAPEGLQFVEVFAALDLGLIEAVPHAVAIDEADPAQGFARLASVEVWMKLLETEGALRDAVAVSRRAQRFGESYRRADLEAKVAALDAEGR</sequence>